<name>A0A0F9EZ25_9ZZZZ</name>
<proteinExistence type="predicted"/>
<comment type="caution">
    <text evidence="1">The sequence shown here is derived from an EMBL/GenBank/DDBJ whole genome shotgun (WGS) entry which is preliminary data.</text>
</comment>
<dbReference type="AlphaFoldDB" id="A0A0F9EZ25"/>
<accession>A0A0F9EZ25</accession>
<organism evidence="1">
    <name type="scientific">marine sediment metagenome</name>
    <dbReference type="NCBI Taxonomy" id="412755"/>
    <lineage>
        <taxon>unclassified sequences</taxon>
        <taxon>metagenomes</taxon>
        <taxon>ecological metagenomes</taxon>
    </lineage>
</organism>
<sequence length="239" mass="25274">MAIAEELKIVVKAEVNKAIGGLKKLQTQTDKNKKSANVLGGEIKSMALKFGSAAAAIALFRKGFTFAIEAAQIAADVTQVEMAFESMAKRVGQNGAEVLRELHKAAGGTIDALALMKQASRALVFNIAAADLKKLMQIARASATATGESVEQMFNSIVTGVARGSRMLLDNLGILVNVEDAQREYAASIGKTVESLTAMERSQATLNAVLISGSDIMERVGEAGRIVTDAEKFQRLTSA</sequence>
<reference evidence="1" key="1">
    <citation type="journal article" date="2015" name="Nature">
        <title>Complex archaea that bridge the gap between prokaryotes and eukaryotes.</title>
        <authorList>
            <person name="Spang A."/>
            <person name="Saw J.H."/>
            <person name="Jorgensen S.L."/>
            <person name="Zaremba-Niedzwiedzka K."/>
            <person name="Martijn J."/>
            <person name="Lind A.E."/>
            <person name="van Eijk R."/>
            <person name="Schleper C."/>
            <person name="Guy L."/>
            <person name="Ettema T.J."/>
        </authorList>
    </citation>
    <scope>NUCLEOTIDE SEQUENCE</scope>
</reference>
<evidence type="ECO:0000313" key="1">
    <source>
        <dbReference type="EMBL" id="KKL79299.1"/>
    </source>
</evidence>
<gene>
    <name evidence="1" type="ORF">LCGC14_2016180</name>
</gene>
<feature type="non-terminal residue" evidence="1">
    <location>
        <position position="239"/>
    </location>
</feature>
<dbReference type="EMBL" id="LAZR01023211">
    <property type="protein sequence ID" value="KKL79299.1"/>
    <property type="molecule type" value="Genomic_DNA"/>
</dbReference>
<protein>
    <submittedName>
        <fullName evidence="1">Uncharacterized protein</fullName>
    </submittedName>
</protein>